<evidence type="ECO:0000259" key="12">
    <source>
        <dbReference type="PROSITE" id="PS50929"/>
    </source>
</evidence>
<proteinExistence type="predicted"/>
<evidence type="ECO:0000256" key="4">
    <source>
        <dbReference type="ARBA" id="ARBA00022737"/>
    </source>
</evidence>
<dbReference type="InterPro" id="IPR036640">
    <property type="entry name" value="ABC1_TM_sf"/>
</dbReference>
<feature type="transmembrane region" description="Helical" evidence="10">
    <location>
        <begin position="133"/>
        <end position="154"/>
    </location>
</feature>
<dbReference type="InterPro" id="IPR027417">
    <property type="entry name" value="P-loop_NTPase"/>
</dbReference>
<feature type="transmembrane region" description="Helical" evidence="10">
    <location>
        <begin position="1049"/>
        <end position="1068"/>
    </location>
</feature>
<dbReference type="GO" id="GO:0005524">
    <property type="term" value="F:ATP binding"/>
    <property type="evidence" value="ECO:0007669"/>
    <property type="project" value="UniProtKB-KW"/>
</dbReference>
<dbReference type="InterPro" id="IPR050173">
    <property type="entry name" value="ABC_transporter_C-like"/>
</dbReference>
<keyword evidence="7 10" id="KW-1133">Transmembrane helix</keyword>
<evidence type="ECO:0000256" key="9">
    <source>
        <dbReference type="SAM" id="MobiDB-lite"/>
    </source>
</evidence>
<evidence type="ECO:0000256" key="6">
    <source>
        <dbReference type="ARBA" id="ARBA00022840"/>
    </source>
</evidence>
<feature type="transmembrane region" description="Helical" evidence="10">
    <location>
        <begin position="1277"/>
        <end position="1296"/>
    </location>
</feature>
<dbReference type="SMART" id="SM00382">
    <property type="entry name" value="AAA"/>
    <property type="match status" value="2"/>
</dbReference>
<keyword evidence="2" id="KW-0813">Transport</keyword>
<evidence type="ECO:0000313" key="13">
    <source>
        <dbReference type="EMBL" id="CED85202.1"/>
    </source>
</evidence>
<dbReference type="PROSITE" id="PS50929">
    <property type="entry name" value="ABC_TM1F"/>
    <property type="match status" value="2"/>
</dbReference>
<comment type="subcellular location">
    <subcellularLocation>
        <location evidence="1">Membrane</location>
        <topology evidence="1">Multi-pass membrane protein</topology>
    </subcellularLocation>
</comment>
<feature type="transmembrane region" description="Helical" evidence="10">
    <location>
        <begin position="103"/>
        <end position="127"/>
    </location>
</feature>
<dbReference type="SUPFAM" id="SSF52540">
    <property type="entry name" value="P-loop containing nucleoside triphosphate hydrolases"/>
    <property type="match status" value="2"/>
</dbReference>
<keyword evidence="8 10" id="KW-0472">Membrane</keyword>
<dbReference type="CDD" id="cd18604">
    <property type="entry name" value="ABC_6TM_VMR1_D2_like"/>
    <property type="match status" value="1"/>
</dbReference>
<dbReference type="FunFam" id="3.40.50.300:FF:001354">
    <property type="entry name" value="ATP-binding cassette (ABC) transporter, putative"/>
    <property type="match status" value="1"/>
</dbReference>
<feature type="region of interest" description="Disordered" evidence="9">
    <location>
        <begin position="448"/>
        <end position="487"/>
    </location>
</feature>
<dbReference type="PANTHER" id="PTHR24223:SF353">
    <property type="entry name" value="ABC TRANSPORTER ATP-BINDING PROTEIN_PERMEASE VMR1-RELATED"/>
    <property type="match status" value="1"/>
</dbReference>
<dbReference type="InterPro" id="IPR017871">
    <property type="entry name" value="ABC_transporter-like_CS"/>
</dbReference>
<protein>
    <submittedName>
        <fullName evidence="13">Multidrug resistance-associated abc transporter</fullName>
    </submittedName>
</protein>
<dbReference type="GO" id="GO:0140359">
    <property type="term" value="F:ABC-type transporter activity"/>
    <property type="evidence" value="ECO:0007669"/>
    <property type="project" value="InterPro"/>
</dbReference>
<feature type="transmembrane region" description="Helical" evidence="10">
    <location>
        <begin position="396"/>
        <end position="420"/>
    </location>
</feature>
<dbReference type="SUPFAM" id="SSF90123">
    <property type="entry name" value="ABC transporter transmembrane region"/>
    <property type="match status" value="2"/>
</dbReference>
<evidence type="ECO:0000256" key="10">
    <source>
        <dbReference type="SAM" id="Phobius"/>
    </source>
</evidence>
<sequence>MSTGSKPDLASQELIHLVFPPVLLFSLLLSLGLQITHRPKERQISLPLYTSPSSEQEEQQEGTHPDELEKDPFNFDDPDVFIDGTPSDGGIAFWKAMLIVKPVLLVLLLALVSVKLSSILGLGRLFGGDVGSISLSLANSVALVAYVYLAGLCVRYIRTQDIEQHWADTKHLASLLAIGTTGQALELLLPQTRKAHAEHKINLLDRIELGILFAALIVSIFIPRGPSLYMPYTKIYDSKTIQTISSTTDSLDKYRPNVSSEASSSIVSALLFDYAKRVVVLGGRPKAIEVGDLPIVKASMRALPMYTTMRAVYKDLVGQRKQKELENKRKNIRTKRGKGGWLLLKMILRANKVAFITLTILALITSILYYGPAFFLNRLLIYLQEDPERKDPTWGWIYCLGLFGVSAGNYILIGILWSVANTLVTTRTKLMLNTMLFQKTLVRKDIAGGGAAGAGPTSTETEESKKGGKGQTDEDDKDEEEDVTSKSQVQTLMTVDVDRCADFGIEVFSLIDSPAEIIVGGWFIYNLMGASALYGLAATLLFLPINHYASKFILLSEENAMKARDERSGLMNEILAGIRMIKFMAWERSFEERISKVRNKELFWQRRNYHIEVFLNGIVTFTPVAVTIIALFHYVYIREQPFSPSIAFTSVAIFRELQFALGSLPETVLTVIKSFVSFRRVEKYLALEEIELVAPSTSQRIYMNSLTVTWPRDRVALSYASSSSADGPSVPATPKNSFILELPSIECPVNELTLVCGPLGSGKTLLLKALLGEADILTGSLACPRSAPDAMSNFSNDVSSENWIQKSITAYVPQVAWLQNDSIRKNILFNLPMNGARYHATLEACALLSDLEILEDGDLTEIGESGLNLSGGQKARVSLARAVYSRASTVLLDDVLSAVDAHTARHLYEKCLQGPLMAGVRTVILVSHHVQLCAPGAKYVIALKNGAVEYAGDPQGFSDSSTSFDLLIHDPASKGDEDTILSIEKESIESLDSKKERSDKKAEQVVLDGSDLSKVIQKTPKKLVEDEKRVVGRINKSTWLYYFRSNGGVIYWTFFVFSSLCAMLVPYFENFWLQIWSSDYKHPHHSALFYVGIYAAISLSGIVASCLRSYIIFYGSLSASDKIHRKMLERVLFSTIRFHDTVSKGMLLNRFGKDLEGMDTQLSFAWMNTSTYFLSILIIFGSIAKVGGWSFTFSALALGVLYYFFGSSYGPTSRDLRRLDSVTRSPLYSLYAETVNGVSVLRAFGASTQTLRKMFSFADTNIVSYYWMWTLNRWVTARYNILSSAILGMTGVVVLLTPSISAPTAGFALSFALKVASDMLAVVRRYVGLEQNMIAVERLKEYSELPQEARELIEPRPEASWPSSGKISVQDLVIKYAPNLPNVLHSVSFEVDTESKVGIVGPTGCGKSTLALSFFRFVEATSGKIMIDGIDISKIGLTDLRSKVTIIPQDPTILSGTLRSTLDIFGEYDDSDIYEALRRVHLIPTEGTESVALSVDADGDEINANVFRSLESVVNENGDNFSQGQKQLLCMARAILRRNKILIMDEATASIDYETDTLINKTIREEFSDSTIITIAHRLRTIIDFDKVIVMDAGHLKEYDSPYNLLQDPDSKFHALCLATGPNEFEILLKLAEEAEKARENRK</sequence>
<dbReference type="EMBL" id="LN483332">
    <property type="protein sequence ID" value="CED85202.1"/>
    <property type="molecule type" value="Genomic_DNA"/>
</dbReference>
<dbReference type="PANTHER" id="PTHR24223">
    <property type="entry name" value="ATP-BINDING CASSETTE SUB-FAMILY C"/>
    <property type="match status" value="1"/>
</dbReference>
<feature type="domain" description="ABC transporter" evidence="11">
    <location>
        <begin position="1367"/>
        <end position="1618"/>
    </location>
</feature>
<accession>A0A0F7SSN3</accession>
<feature type="domain" description="ABC transmembrane type-1" evidence="12">
    <location>
        <begin position="1054"/>
        <end position="1331"/>
    </location>
</feature>
<feature type="domain" description="ABC transporter" evidence="11">
    <location>
        <begin position="725"/>
        <end position="970"/>
    </location>
</feature>
<dbReference type="InterPro" id="IPR011527">
    <property type="entry name" value="ABC1_TM_dom"/>
</dbReference>
<dbReference type="InterPro" id="IPR003593">
    <property type="entry name" value="AAA+_ATPase"/>
</dbReference>
<keyword evidence="5" id="KW-0547">Nucleotide-binding</keyword>
<dbReference type="InterPro" id="IPR003439">
    <property type="entry name" value="ABC_transporter-like_ATP-bd"/>
</dbReference>
<evidence type="ECO:0000256" key="5">
    <source>
        <dbReference type="ARBA" id="ARBA00022741"/>
    </source>
</evidence>
<reference evidence="13" key="1">
    <citation type="submission" date="2014-08" db="EMBL/GenBank/DDBJ databases">
        <authorList>
            <person name="Sharma Rahul"/>
            <person name="Thines Marco"/>
        </authorList>
    </citation>
    <scope>NUCLEOTIDE SEQUENCE</scope>
</reference>
<feature type="domain" description="ABC transmembrane type-1" evidence="12">
    <location>
        <begin position="356"/>
        <end position="673"/>
    </location>
</feature>
<dbReference type="Gene3D" id="3.40.50.300">
    <property type="entry name" value="P-loop containing nucleotide triphosphate hydrolases"/>
    <property type="match status" value="2"/>
</dbReference>
<dbReference type="PROSITE" id="PS00211">
    <property type="entry name" value="ABC_TRANSPORTER_1"/>
    <property type="match status" value="2"/>
</dbReference>
<feature type="transmembrane region" description="Helical" evidence="10">
    <location>
        <begin position="353"/>
        <end position="376"/>
    </location>
</feature>
<dbReference type="Pfam" id="PF00005">
    <property type="entry name" value="ABC_tran"/>
    <property type="match status" value="2"/>
</dbReference>
<feature type="transmembrane region" description="Helical" evidence="10">
    <location>
        <begin position="613"/>
        <end position="637"/>
    </location>
</feature>
<dbReference type="Pfam" id="PF00664">
    <property type="entry name" value="ABC_membrane"/>
    <property type="match status" value="2"/>
</dbReference>
<feature type="compositionally biased region" description="Acidic residues" evidence="9">
    <location>
        <begin position="473"/>
        <end position="482"/>
    </location>
</feature>
<feature type="transmembrane region" description="Helical" evidence="10">
    <location>
        <begin position="1163"/>
        <end position="1183"/>
    </location>
</feature>
<evidence type="ECO:0000259" key="11">
    <source>
        <dbReference type="PROSITE" id="PS50893"/>
    </source>
</evidence>
<evidence type="ECO:0000256" key="1">
    <source>
        <dbReference type="ARBA" id="ARBA00004141"/>
    </source>
</evidence>
<feature type="transmembrane region" description="Helical" evidence="10">
    <location>
        <begin position="522"/>
        <end position="543"/>
    </location>
</feature>
<evidence type="ECO:0000256" key="2">
    <source>
        <dbReference type="ARBA" id="ARBA00022448"/>
    </source>
</evidence>
<dbReference type="Gene3D" id="1.20.1560.10">
    <property type="entry name" value="ABC transporter type 1, transmembrane domain"/>
    <property type="match status" value="2"/>
</dbReference>
<dbReference type="CDD" id="cd03250">
    <property type="entry name" value="ABCC_MRP_domain1"/>
    <property type="match status" value="1"/>
</dbReference>
<keyword evidence="4" id="KW-0677">Repeat</keyword>
<feature type="transmembrane region" description="Helical" evidence="10">
    <location>
        <begin position="1088"/>
        <end position="1117"/>
    </location>
</feature>
<keyword evidence="6" id="KW-0067">ATP-binding</keyword>
<evidence type="ECO:0000256" key="8">
    <source>
        <dbReference type="ARBA" id="ARBA00023136"/>
    </source>
</evidence>
<evidence type="ECO:0000256" key="3">
    <source>
        <dbReference type="ARBA" id="ARBA00022692"/>
    </source>
</evidence>
<dbReference type="PROSITE" id="PS50893">
    <property type="entry name" value="ABC_TRANSPORTER_2"/>
    <property type="match status" value="2"/>
</dbReference>
<feature type="region of interest" description="Disordered" evidence="9">
    <location>
        <begin position="48"/>
        <end position="69"/>
    </location>
</feature>
<feature type="transmembrane region" description="Helical" evidence="10">
    <location>
        <begin position="1189"/>
        <end position="1209"/>
    </location>
</feature>
<dbReference type="FunFam" id="1.20.1560.10:FF:000013">
    <property type="entry name" value="ABC transporter C family member 2"/>
    <property type="match status" value="1"/>
</dbReference>
<dbReference type="GO" id="GO:0000329">
    <property type="term" value="C:fungal-type vacuole membrane"/>
    <property type="evidence" value="ECO:0007669"/>
    <property type="project" value="TreeGrafter"/>
</dbReference>
<feature type="transmembrane region" description="Helical" evidence="10">
    <location>
        <begin position="14"/>
        <end position="33"/>
    </location>
</feature>
<dbReference type="GO" id="GO:0016887">
    <property type="term" value="F:ATP hydrolysis activity"/>
    <property type="evidence" value="ECO:0007669"/>
    <property type="project" value="InterPro"/>
</dbReference>
<name>A0A0F7SSN3_PHARH</name>
<evidence type="ECO:0000256" key="7">
    <source>
        <dbReference type="ARBA" id="ARBA00022989"/>
    </source>
</evidence>
<organism evidence="13">
    <name type="scientific">Phaffia rhodozyma</name>
    <name type="common">Yeast</name>
    <name type="synonym">Xanthophyllomyces dendrorhous</name>
    <dbReference type="NCBI Taxonomy" id="264483"/>
    <lineage>
        <taxon>Eukaryota</taxon>
        <taxon>Fungi</taxon>
        <taxon>Dikarya</taxon>
        <taxon>Basidiomycota</taxon>
        <taxon>Agaricomycotina</taxon>
        <taxon>Tremellomycetes</taxon>
        <taxon>Cystofilobasidiales</taxon>
        <taxon>Mrakiaceae</taxon>
        <taxon>Phaffia</taxon>
    </lineage>
</organism>
<dbReference type="CDD" id="cd18596">
    <property type="entry name" value="ABC_6TM_VMR1_D1_like"/>
    <property type="match status" value="1"/>
</dbReference>
<keyword evidence="3 10" id="KW-0812">Transmembrane</keyword>